<sequence length="148" mass="16599">MTVRRFKDAVKKRDSGSFIAFPLSVMNGKAYLSLNSYARMLLVDLAVQYRGNNNGDLSMAFKQMKLRGWKSEATLNKAKRALLEVGLIVETRKGARPNKCSLFGLTWHALDECNGKLDISPQAFPRGAYKEKDIPAVIAMINRKKCIT</sequence>
<protein>
    <recommendedName>
        <fullName evidence="2">Bacteriophage lambda Replication protein O N-terminal domain-containing protein</fullName>
    </recommendedName>
</protein>
<proteinExistence type="predicted"/>
<reference evidence="1" key="1">
    <citation type="submission" date="2018-05" db="EMBL/GenBank/DDBJ databases">
        <authorList>
            <person name="Lanie J.A."/>
            <person name="Ng W.-L."/>
            <person name="Kazmierczak K.M."/>
            <person name="Andrzejewski T.M."/>
            <person name="Davidsen T.M."/>
            <person name="Wayne K.J."/>
            <person name="Tettelin H."/>
            <person name="Glass J.I."/>
            <person name="Rusch D."/>
            <person name="Podicherti R."/>
            <person name="Tsui H.-C.T."/>
            <person name="Winkler M.E."/>
        </authorList>
    </citation>
    <scope>NUCLEOTIDE SEQUENCE</scope>
    <source>
        <strain evidence="1">KNB</strain>
    </source>
</reference>
<name>A0A2X0QSH8_9PROT</name>
<accession>A0A2X0QSH8</accession>
<organism evidence="1">
    <name type="scientific">Candidatus Nitrotoga fabula</name>
    <dbReference type="NCBI Taxonomy" id="2182327"/>
    <lineage>
        <taxon>Bacteria</taxon>
        <taxon>Pseudomonadati</taxon>
        <taxon>Pseudomonadota</taxon>
        <taxon>Betaproteobacteria</taxon>
        <taxon>Nitrosomonadales</taxon>
        <taxon>Gallionellaceae</taxon>
        <taxon>Candidatus Nitrotoga</taxon>
    </lineage>
</organism>
<evidence type="ECO:0008006" key="2">
    <source>
        <dbReference type="Google" id="ProtNLM"/>
    </source>
</evidence>
<dbReference type="EMBL" id="LS423452">
    <property type="protein sequence ID" value="SPS05023.1"/>
    <property type="molecule type" value="Genomic_DNA"/>
</dbReference>
<evidence type="ECO:0000313" key="1">
    <source>
        <dbReference type="EMBL" id="SPS05023.1"/>
    </source>
</evidence>
<gene>
    <name evidence="1" type="ORF">NITFAB_0612</name>
</gene>
<dbReference type="AlphaFoldDB" id="A0A2X0QSH8"/>